<accession>A0A381UXI6</accession>
<dbReference type="AlphaFoldDB" id="A0A381UXI6"/>
<keyword evidence="3" id="KW-0472">Membrane</keyword>
<dbReference type="PANTHER" id="PTHR43630">
    <property type="entry name" value="POLY-BETA-1,6-N-ACETYL-D-GLUCOSAMINE SYNTHASE"/>
    <property type="match status" value="1"/>
</dbReference>
<dbReference type="Gene3D" id="3.90.550.10">
    <property type="entry name" value="Spore Coat Polysaccharide Biosynthesis Protein SpsA, Chain A"/>
    <property type="match status" value="1"/>
</dbReference>
<keyword evidence="1" id="KW-0328">Glycosyltransferase</keyword>
<feature type="transmembrane region" description="Helical" evidence="3">
    <location>
        <begin position="243"/>
        <end position="263"/>
    </location>
</feature>
<evidence type="ECO:0000313" key="5">
    <source>
        <dbReference type="EMBL" id="SVA32825.1"/>
    </source>
</evidence>
<evidence type="ECO:0000259" key="4">
    <source>
        <dbReference type="Pfam" id="PF00535"/>
    </source>
</evidence>
<reference evidence="5" key="1">
    <citation type="submission" date="2018-05" db="EMBL/GenBank/DDBJ databases">
        <authorList>
            <person name="Lanie J.A."/>
            <person name="Ng W.-L."/>
            <person name="Kazmierczak K.M."/>
            <person name="Andrzejewski T.M."/>
            <person name="Davidsen T.M."/>
            <person name="Wayne K.J."/>
            <person name="Tettelin H."/>
            <person name="Glass J.I."/>
            <person name="Rusch D."/>
            <person name="Podicherti R."/>
            <person name="Tsui H.-C.T."/>
            <person name="Winkler M.E."/>
        </authorList>
    </citation>
    <scope>NUCLEOTIDE SEQUENCE</scope>
</reference>
<organism evidence="5">
    <name type="scientific">marine metagenome</name>
    <dbReference type="NCBI Taxonomy" id="408172"/>
    <lineage>
        <taxon>unclassified sequences</taxon>
        <taxon>metagenomes</taxon>
        <taxon>ecological metagenomes</taxon>
    </lineage>
</organism>
<dbReference type="GO" id="GO:0016757">
    <property type="term" value="F:glycosyltransferase activity"/>
    <property type="evidence" value="ECO:0007669"/>
    <property type="project" value="UniProtKB-KW"/>
</dbReference>
<dbReference type="Pfam" id="PF00535">
    <property type="entry name" value="Glycos_transf_2"/>
    <property type="match status" value="1"/>
</dbReference>
<feature type="transmembrane region" description="Helical" evidence="3">
    <location>
        <begin position="269"/>
        <end position="289"/>
    </location>
</feature>
<gene>
    <name evidence="5" type="ORF">METZ01_LOCUS85679</name>
</gene>
<dbReference type="EMBL" id="UINC01007348">
    <property type="protein sequence ID" value="SVA32825.1"/>
    <property type="molecule type" value="Genomic_DNA"/>
</dbReference>
<feature type="domain" description="Glycosyltransferase 2-like" evidence="4">
    <location>
        <begin position="5"/>
        <end position="172"/>
    </location>
</feature>
<feature type="transmembrane region" description="Helical" evidence="3">
    <location>
        <begin position="301"/>
        <end position="329"/>
    </location>
</feature>
<protein>
    <recommendedName>
        <fullName evidence="4">Glycosyltransferase 2-like domain-containing protein</fullName>
    </recommendedName>
</protein>
<evidence type="ECO:0000256" key="1">
    <source>
        <dbReference type="ARBA" id="ARBA00022676"/>
    </source>
</evidence>
<keyword evidence="2" id="KW-0808">Transferase</keyword>
<keyword evidence="3" id="KW-0812">Transmembrane</keyword>
<evidence type="ECO:0000256" key="3">
    <source>
        <dbReference type="SAM" id="Phobius"/>
    </source>
</evidence>
<proteinExistence type="predicted"/>
<dbReference type="PANTHER" id="PTHR43630:SF1">
    <property type="entry name" value="POLY-BETA-1,6-N-ACETYL-D-GLUCOSAMINE SYNTHASE"/>
    <property type="match status" value="1"/>
</dbReference>
<dbReference type="InterPro" id="IPR029044">
    <property type="entry name" value="Nucleotide-diphossugar_trans"/>
</dbReference>
<sequence length="346" mass="39528">MESITIVIPVYNEEIFISDCLKSVLAFKIPSGLDYEIWVLDGGSSDDTIKIIRNHQAQGNKLTLMRNPGKTQSHAMNLAVGKSNSDWIMRLDGHSIYPEDYLVNLYKTALESDAANVGGIWDVQRNGETLSDYMVHSLITHPFGVGNSGFRTGMKSGIVDTVPYGFFKRKIFTKVGLFDERLVRAQDYEFNRRLIKYGFQVWLNPEIRISYFPKGNIFQVLKKYTLLEAPYNAYMWYLAPYTFSFRHIITIFFIFGLIGGAVLSTYFGFIRYIYFSVLVLYSLLALSAAMQVSIKNKKFSLILLMPLTYFIFHVLHGFGVLGGLIRLMFNNAPVQKLSRQIGKNKK</sequence>
<dbReference type="SUPFAM" id="SSF53448">
    <property type="entry name" value="Nucleotide-diphospho-sugar transferases"/>
    <property type="match status" value="1"/>
</dbReference>
<name>A0A381UXI6_9ZZZZ</name>
<keyword evidence="3" id="KW-1133">Transmembrane helix</keyword>
<dbReference type="InterPro" id="IPR001173">
    <property type="entry name" value="Glyco_trans_2-like"/>
</dbReference>
<dbReference type="CDD" id="cd02525">
    <property type="entry name" value="Succinoglycan_BP_ExoA"/>
    <property type="match status" value="1"/>
</dbReference>
<evidence type="ECO:0000256" key="2">
    <source>
        <dbReference type="ARBA" id="ARBA00022679"/>
    </source>
</evidence>